<dbReference type="RefSeq" id="XP_068348812.1">
    <property type="nucleotide sequence ID" value="XM_068511892.1"/>
</dbReference>
<dbReference type="VEuPathDB" id="TrichDB:TRFO_38182"/>
<sequence length="286" mass="32744">MKRSPYESILYTPSLNFREIFQNIGDSIQVFIPIDLIKNEAAAISQETVFGNRPYSINSDILAMTVHMGIIFPDSEKKLFWLSSETCFTPEKEGERHRFEHVRTINDEFGLAGVFVTVVATAPLERYPSAQRYSIKSHEEISDGAPFSLDIPKAFLATSYEQPKIVSDYSKIIRKFFDPTTKIGGPGYLPYMQEYFTPQTLDYLLNNYQIHLFGENNSVVTLKRANKRKISVVFQDDLGNTNEVESLKIEDMDFRPDSFAFLHFSGQNFENEENYTNIGITSFSVV</sequence>
<evidence type="ECO:0000313" key="1">
    <source>
        <dbReference type="EMBL" id="OHS95675.1"/>
    </source>
</evidence>
<dbReference type="AlphaFoldDB" id="A0A1J4JDC1"/>
<dbReference type="EMBL" id="MLAK01001228">
    <property type="protein sequence ID" value="OHS95675.1"/>
    <property type="molecule type" value="Genomic_DNA"/>
</dbReference>
<dbReference type="Proteomes" id="UP000179807">
    <property type="component" value="Unassembled WGS sequence"/>
</dbReference>
<comment type="caution">
    <text evidence="1">The sequence shown here is derived from an EMBL/GenBank/DDBJ whole genome shotgun (WGS) entry which is preliminary data.</text>
</comment>
<evidence type="ECO:0000313" key="2">
    <source>
        <dbReference type="Proteomes" id="UP000179807"/>
    </source>
</evidence>
<reference evidence="1" key="1">
    <citation type="submission" date="2016-10" db="EMBL/GenBank/DDBJ databases">
        <authorList>
            <person name="Benchimol M."/>
            <person name="Almeida L.G."/>
            <person name="Vasconcelos A.T."/>
            <person name="Perreira-Neves A."/>
            <person name="Rosa I.A."/>
            <person name="Tasca T."/>
            <person name="Bogo M.R."/>
            <person name="de Souza W."/>
        </authorList>
    </citation>
    <scope>NUCLEOTIDE SEQUENCE [LARGE SCALE GENOMIC DNA]</scope>
    <source>
        <strain evidence="1">K</strain>
    </source>
</reference>
<gene>
    <name evidence="1" type="ORF">TRFO_38182</name>
</gene>
<accession>A0A1J4JDC1</accession>
<protein>
    <submittedName>
        <fullName evidence="1">Uncharacterized protein</fullName>
    </submittedName>
</protein>
<organism evidence="1 2">
    <name type="scientific">Tritrichomonas foetus</name>
    <dbReference type="NCBI Taxonomy" id="1144522"/>
    <lineage>
        <taxon>Eukaryota</taxon>
        <taxon>Metamonada</taxon>
        <taxon>Parabasalia</taxon>
        <taxon>Tritrichomonadida</taxon>
        <taxon>Tritrichomonadidae</taxon>
        <taxon>Tritrichomonas</taxon>
    </lineage>
</organism>
<keyword evidence="2" id="KW-1185">Reference proteome</keyword>
<name>A0A1J4JDC1_9EUKA</name>
<dbReference type="GeneID" id="94846596"/>
<proteinExistence type="predicted"/>